<comment type="caution">
    <text evidence="2">The sequence shown here is derived from an EMBL/GenBank/DDBJ whole genome shotgun (WGS) entry which is preliminary data.</text>
</comment>
<dbReference type="EMBL" id="VSRR010034552">
    <property type="protein sequence ID" value="MPC72336.1"/>
    <property type="molecule type" value="Genomic_DNA"/>
</dbReference>
<dbReference type="AlphaFoldDB" id="A0A5B7HR15"/>
<name>A0A5B7HR15_PORTR</name>
<evidence type="ECO:0000313" key="2">
    <source>
        <dbReference type="EMBL" id="MPC72336.1"/>
    </source>
</evidence>
<evidence type="ECO:0000313" key="3">
    <source>
        <dbReference type="Proteomes" id="UP000324222"/>
    </source>
</evidence>
<gene>
    <name evidence="2" type="ORF">E2C01_066639</name>
</gene>
<protein>
    <submittedName>
        <fullName evidence="2">Uncharacterized protein</fullName>
    </submittedName>
</protein>
<proteinExistence type="predicted"/>
<dbReference type="Proteomes" id="UP000324222">
    <property type="component" value="Unassembled WGS sequence"/>
</dbReference>
<feature type="compositionally biased region" description="Polar residues" evidence="1">
    <location>
        <begin position="25"/>
        <end position="34"/>
    </location>
</feature>
<organism evidence="2 3">
    <name type="scientific">Portunus trituberculatus</name>
    <name type="common">Swimming crab</name>
    <name type="synonym">Neptunus trituberculatus</name>
    <dbReference type="NCBI Taxonomy" id="210409"/>
    <lineage>
        <taxon>Eukaryota</taxon>
        <taxon>Metazoa</taxon>
        <taxon>Ecdysozoa</taxon>
        <taxon>Arthropoda</taxon>
        <taxon>Crustacea</taxon>
        <taxon>Multicrustacea</taxon>
        <taxon>Malacostraca</taxon>
        <taxon>Eumalacostraca</taxon>
        <taxon>Eucarida</taxon>
        <taxon>Decapoda</taxon>
        <taxon>Pleocyemata</taxon>
        <taxon>Brachyura</taxon>
        <taxon>Eubrachyura</taxon>
        <taxon>Portunoidea</taxon>
        <taxon>Portunidae</taxon>
        <taxon>Portuninae</taxon>
        <taxon>Portunus</taxon>
    </lineage>
</organism>
<evidence type="ECO:0000256" key="1">
    <source>
        <dbReference type="SAM" id="MobiDB-lite"/>
    </source>
</evidence>
<feature type="region of interest" description="Disordered" evidence="1">
    <location>
        <begin position="17"/>
        <end position="51"/>
    </location>
</feature>
<accession>A0A5B7HR15</accession>
<keyword evidence="3" id="KW-1185">Reference proteome</keyword>
<reference evidence="2 3" key="1">
    <citation type="submission" date="2019-05" db="EMBL/GenBank/DDBJ databases">
        <title>Another draft genome of Portunus trituberculatus and its Hox gene families provides insights of decapod evolution.</title>
        <authorList>
            <person name="Jeong J.-H."/>
            <person name="Song I."/>
            <person name="Kim S."/>
            <person name="Choi T."/>
            <person name="Kim D."/>
            <person name="Ryu S."/>
            <person name="Kim W."/>
        </authorList>
    </citation>
    <scope>NUCLEOTIDE SEQUENCE [LARGE SCALE GENOMIC DNA]</scope>
    <source>
        <tissue evidence="2">Muscle</tissue>
    </source>
</reference>
<sequence>MVRRQPCCRCRAAASAWGSAGNGRPSHTSSTTSIPQPPHTRAASLPSSTPFAAPKHHLPSPLWLHLFSSLLPATTTILTPSPPPQSLLTIPHFPSMSYNHCHLHHHHHHNHHHYHHRLCRRLPRLSISAN</sequence>